<organism evidence="1 2">
    <name type="scientific">Albibacterium profundi</name>
    <dbReference type="NCBI Taxonomy" id="3134906"/>
    <lineage>
        <taxon>Bacteria</taxon>
        <taxon>Pseudomonadati</taxon>
        <taxon>Bacteroidota</taxon>
        <taxon>Sphingobacteriia</taxon>
        <taxon>Sphingobacteriales</taxon>
        <taxon>Sphingobacteriaceae</taxon>
        <taxon>Albibacterium</taxon>
    </lineage>
</organism>
<proteinExistence type="predicted"/>
<dbReference type="EMBL" id="JBBVGT010000002">
    <property type="protein sequence ID" value="MFB5946098.1"/>
    <property type="molecule type" value="Genomic_DNA"/>
</dbReference>
<comment type="caution">
    <text evidence="1">The sequence shown here is derived from an EMBL/GenBank/DDBJ whole genome shotgun (WGS) entry which is preliminary data.</text>
</comment>
<keyword evidence="2" id="KW-1185">Reference proteome</keyword>
<dbReference type="RefSeq" id="WP_375557627.1">
    <property type="nucleotide sequence ID" value="NZ_JBBVGT010000002.1"/>
</dbReference>
<reference evidence="1 2" key="1">
    <citation type="submission" date="2024-04" db="EMBL/GenBank/DDBJ databases">
        <title>Albibacterium profundi sp. nov., isolated from sediment of the Challenger Deep of Mariana Trench.</title>
        <authorList>
            <person name="Wang Y."/>
        </authorList>
    </citation>
    <scope>NUCLEOTIDE SEQUENCE [LARGE SCALE GENOMIC DNA]</scope>
    <source>
        <strain evidence="1 2">RHL897</strain>
    </source>
</reference>
<accession>A0ABV5CEX4</accession>
<sequence>MEREQEIKIMDAAVVIFGFDKQIDMLIEECSELIVECSKLKRGRINHIKEELADASIMIEQISRFFGEDEVLQIKEQKLLRLKDRIDASIDKWQ</sequence>
<dbReference type="SUPFAM" id="SSF101386">
    <property type="entry name" value="all-alpha NTP pyrophosphatases"/>
    <property type="match status" value="1"/>
</dbReference>
<protein>
    <recommendedName>
        <fullName evidence="3">NTP pyrophosphohydrolase MazG putative catalytic core domain-containing protein</fullName>
    </recommendedName>
</protein>
<evidence type="ECO:0008006" key="3">
    <source>
        <dbReference type="Google" id="ProtNLM"/>
    </source>
</evidence>
<evidence type="ECO:0000313" key="2">
    <source>
        <dbReference type="Proteomes" id="UP001580928"/>
    </source>
</evidence>
<name>A0ABV5CEX4_9SPHI</name>
<gene>
    <name evidence="1" type="ORF">WKR92_09665</name>
</gene>
<evidence type="ECO:0000313" key="1">
    <source>
        <dbReference type="EMBL" id="MFB5946098.1"/>
    </source>
</evidence>
<dbReference type="Proteomes" id="UP001580928">
    <property type="component" value="Unassembled WGS sequence"/>
</dbReference>